<dbReference type="InterPro" id="IPR036390">
    <property type="entry name" value="WH_DNA-bd_sf"/>
</dbReference>
<dbReference type="Gene3D" id="1.10.10.10">
    <property type="entry name" value="Winged helix-like DNA-binding domain superfamily/Winged helix DNA-binding domain"/>
    <property type="match status" value="1"/>
</dbReference>
<dbReference type="PROSITE" id="PS50995">
    <property type="entry name" value="HTH_MARR_2"/>
    <property type="match status" value="1"/>
</dbReference>
<dbReference type="SUPFAM" id="SSF46785">
    <property type="entry name" value="Winged helix' DNA-binding domain"/>
    <property type="match status" value="1"/>
</dbReference>
<dbReference type="PANTHER" id="PTHR42756">
    <property type="entry name" value="TRANSCRIPTIONAL REGULATOR, MARR"/>
    <property type="match status" value="1"/>
</dbReference>
<keyword evidence="1" id="KW-0805">Transcription regulation</keyword>
<keyword evidence="2 5" id="KW-0238">DNA-binding</keyword>
<gene>
    <name evidence="5" type="ORF">SAMN04488528_101327</name>
</gene>
<sequence>MKKLILSINNLKSECMDNLNLNGLSNNLYDLMMILHKKVFNMGEIMKTFPVPPSHVKVIFFLSHNGPCPVSMIAKDLEISKPNMTPIIDKLLSEGLVNRCYDENDRRIIIIELTDEARKLFKRQQQKIKDMLCDKISHLDADDLDSLNLIVPKMLKITSKLD</sequence>
<organism evidence="5 6">
    <name type="scientific">Clostridium frigidicarnis</name>
    <dbReference type="NCBI Taxonomy" id="84698"/>
    <lineage>
        <taxon>Bacteria</taxon>
        <taxon>Bacillati</taxon>
        <taxon>Bacillota</taxon>
        <taxon>Clostridia</taxon>
        <taxon>Eubacteriales</taxon>
        <taxon>Clostridiaceae</taxon>
        <taxon>Clostridium</taxon>
    </lineage>
</organism>
<evidence type="ECO:0000256" key="1">
    <source>
        <dbReference type="ARBA" id="ARBA00023015"/>
    </source>
</evidence>
<dbReference type="SMART" id="SM00347">
    <property type="entry name" value="HTH_MARR"/>
    <property type="match status" value="1"/>
</dbReference>
<dbReference type="InterPro" id="IPR036388">
    <property type="entry name" value="WH-like_DNA-bd_sf"/>
</dbReference>
<dbReference type="STRING" id="84698.SAMN04488528_101327"/>
<dbReference type="GO" id="GO:0003677">
    <property type="term" value="F:DNA binding"/>
    <property type="evidence" value="ECO:0007669"/>
    <property type="project" value="UniProtKB-KW"/>
</dbReference>
<dbReference type="PRINTS" id="PR00598">
    <property type="entry name" value="HTHMARR"/>
</dbReference>
<dbReference type="Proteomes" id="UP000198619">
    <property type="component" value="Unassembled WGS sequence"/>
</dbReference>
<dbReference type="PANTHER" id="PTHR42756:SF1">
    <property type="entry name" value="TRANSCRIPTIONAL REPRESSOR OF EMRAB OPERON"/>
    <property type="match status" value="1"/>
</dbReference>
<reference evidence="5 6" key="1">
    <citation type="submission" date="2016-10" db="EMBL/GenBank/DDBJ databases">
        <authorList>
            <person name="de Groot N.N."/>
        </authorList>
    </citation>
    <scope>NUCLEOTIDE SEQUENCE [LARGE SCALE GENOMIC DNA]</scope>
    <source>
        <strain evidence="5 6">DSM 12271</strain>
    </source>
</reference>
<evidence type="ECO:0000259" key="4">
    <source>
        <dbReference type="PROSITE" id="PS50995"/>
    </source>
</evidence>
<keyword evidence="6" id="KW-1185">Reference proteome</keyword>
<dbReference type="InterPro" id="IPR000835">
    <property type="entry name" value="HTH_MarR-typ"/>
</dbReference>
<evidence type="ECO:0000256" key="3">
    <source>
        <dbReference type="ARBA" id="ARBA00023163"/>
    </source>
</evidence>
<evidence type="ECO:0000313" key="5">
    <source>
        <dbReference type="EMBL" id="SFB12457.1"/>
    </source>
</evidence>
<dbReference type="GO" id="GO:0003700">
    <property type="term" value="F:DNA-binding transcription factor activity"/>
    <property type="evidence" value="ECO:0007669"/>
    <property type="project" value="InterPro"/>
</dbReference>
<keyword evidence="3" id="KW-0804">Transcription</keyword>
<accession>A0A1I0YHV7</accession>
<name>A0A1I0YHV7_9CLOT</name>
<proteinExistence type="predicted"/>
<dbReference type="AlphaFoldDB" id="A0A1I0YHV7"/>
<dbReference type="Pfam" id="PF01047">
    <property type="entry name" value="MarR"/>
    <property type="match status" value="1"/>
</dbReference>
<protein>
    <submittedName>
        <fullName evidence="5">DNA-binding transcriptional regulator, MarR family</fullName>
    </submittedName>
</protein>
<feature type="domain" description="HTH marR-type" evidence="4">
    <location>
        <begin position="25"/>
        <end position="156"/>
    </location>
</feature>
<dbReference type="EMBL" id="FOKI01000013">
    <property type="protein sequence ID" value="SFB12457.1"/>
    <property type="molecule type" value="Genomic_DNA"/>
</dbReference>
<evidence type="ECO:0000256" key="2">
    <source>
        <dbReference type="ARBA" id="ARBA00023125"/>
    </source>
</evidence>
<evidence type="ECO:0000313" key="6">
    <source>
        <dbReference type="Proteomes" id="UP000198619"/>
    </source>
</evidence>